<evidence type="ECO:0000313" key="1">
    <source>
        <dbReference type="EMBL" id="EPR44985.1"/>
    </source>
</evidence>
<name>S7U765_DESML</name>
<dbReference type="STRING" id="897.B2D07_12000"/>
<keyword evidence="2" id="KW-1185">Reference proteome</keyword>
<proteinExistence type="predicted"/>
<comment type="caution">
    <text evidence="1">The sequence shown here is derived from an EMBL/GenBank/DDBJ whole genome shotgun (WGS) entry which is preliminary data.</text>
</comment>
<evidence type="ECO:0008006" key="3">
    <source>
        <dbReference type="Google" id="ProtNLM"/>
    </source>
</evidence>
<organism evidence="1 2">
    <name type="scientific">Desulfococcus multivorans DSM 2059</name>
    <dbReference type="NCBI Taxonomy" id="1121405"/>
    <lineage>
        <taxon>Bacteria</taxon>
        <taxon>Pseudomonadati</taxon>
        <taxon>Thermodesulfobacteriota</taxon>
        <taxon>Desulfobacteria</taxon>
        <taxon>Desulfobacterales</taxon>
        <taxon>Desulfococcaceae</taxon>
        <taxon>Desulfococcus</taxon>
    </lineage>
</organism>
<protein>
    <recommendedName>
        <fullName evidence="3">Lipoprotein</fullName>
    </recommendedName>
</protein>
<evidence type="ECO:0000313" key="2">
    <source>
        <dbReference type="Proteomes" id="UP000014977"/>
    </source>
</evidence>
<sequence length="231" mass="25938">MVKKMNRSLVWCLVLSGLAAFTLVWGCADRKVVQKSIVVPTDLRKILVVAFRDMNAQTDERTNVRCPLSGKVFVSGPVDASAPAFLTDRLLTSLREKAERDFKLITPQDLWEIQSGLSDSADNMSELRLMMAVGRAMDADALLVGHLYRYIERVGRNLSVETPASVAFDVHLVRTSDGRVLWTGYFDETQKTLMEDMFDIGRFFAREGKWITAEQMASAGLDNLLETLNIK</sequence>
<accession>S7U765</accession>
<dbReference type="AlphaFoldDB" id="S7U765"/>
<gene>
    <name evidence="1" type="ORF">dsmv_1021</name>
</gene>
<dbReference type="EMBL" id="ATHJ01000011">
    <property type="protein sequence ID" value="EPR44985.1"/>
    <property type="molecule type" value="Genomic_DNA"/>
</dbReference>
<reference evidence="1 2" key="1">
    <citation type="journal article" date="2013" name="Genome Announc.">
        <title>Draft genome sequences for three mercury-methylating, sulfate-reducing bacteria.</title>
        <authorList>
            <person name="Brown S.D."/>
            <person name="Hurt R.A.Jr."/>
            <person name="Gilmour C.C."/>
            <person name="Elias D.A."/>
        </authorList>
    </citation>
    <scope>NUCLEOTIDE SEQUENCE [LARGE SCALE GENOMIC DNA]</scope>
    <source>
        <strain evidence="1 2">DSM 2059</strain>
    </source>
</reference>
<dbReference type="Proteomes" id="UP000014977">
    <property type="component" value="Unassembled WGS sequence"/>
</dbReference>
<dbReference type="Gene3D" id="3.40.50.10610">
    <property type="entry name" value="ABC-type transport auxiliary lipoprotein component"/>
    <property type="match status" value="1"/>
</dbReference>
<dbReference type="eggNOG" id="ENOG5032UMD">
    <property type="taxonomic scope" value="Bacteria"/>
</dbReference>